<dbReference type="Proteomes" id="UP000603904">
    <property type="component" value="Unassembled WGS sequence"/>
</dbReference>
<protein>
    <submittedName>
        <fullName evidence="2">Uncharacterized protein</fullName>
    </submittedName>
</protein>
<accession>A0ABQ4FYS1</accession>
<evidence type="ECO:0000256" key="1">
    <source>
        <dbReference type="SAM" id="MobiDB-lite"/>
    </source>
</evidence>
<keyword evidence="3" id="KW-1185">Reference proteome</keyword>
<evidence type="ECO:0000313" key="2">
    <source>
        <dbReference type="EMBL" id="GIH39974.1"/>
    </source>
</evidence>
<feature type="region of interest" description="Disordered" evidence="1">
    <location>
        <begin position="59"/>
        <end position="80"/>
    </location>
</feature>
<gene>
    <name evidence="2" type="ORF">Mco01_29740</name>
</gene>
<dbReference type="EMBL" id="BOOC01000011">
    <property type="protein sequence ID" value="GIH39974.1"/>
    <property type="molecule type" value="Genomic_DNA"/>
</dbReference>
<sequence length="80" mass="8483">MSEPPPWGSSLVCVSFGYRTSLRAPPPYVGRSGPAVLDIRGAIGEAQSRLISATPWEWGPAARRDGLSPGARSPAVTLRH</sequence>
<name>A0ABQ4FYS1_9ACTN</name>
<reference evidence="2 3" key="1">
    <citation type="submission" date="2021-01" db="EMBL/GenBank/DDBJ databases">
        <title>Whole genome shotgun sequence of Microbispora corallina NBRC 16416.</title>
        <authorList>
            <person name="Komaki H."/>
            <person name="Tamura T."/>
        </authorList>
    </citation>
    <scope>NUCLEOTIDE SEQUENCE [LARGE SCALE GENOMIC DNA]</scope>
    <source>
        <strain evidence="2 3">NBRC 16416</strain>
    </source>
</reference>
<comment type="caution">
    <text evidence="2">The sequence shown here is derived from an EMBL/GenBank/DDBJ whole genome shotgun (WGS) entry which is preliminary data.</text>
</comment>
<evidence type="ECO:0000313" key="3">
    <source>
        <dbReference type="Proteomes" id="UP000603904"/>
    </source>
</evidence>
<proteinExistence type="predicted"/>
<organism evidence="2 3">
    <name type="scientific">Microbispora corallina</name>
    <dbReference type="NCBI Taxonomy" id="83302"/>
    <lineage>
        <taxon>Bacteria</taxon>
        <taxon>Bacillati</taxon>
        <taxon>Actinomycetota</taxon>
        <taxon>Actinomycetes</taxon>
        <taxon>Streptosporangiales</taxon>
        <taxon>Streptosporangiaceae</taxon>
        <taxon>Microbispora</taxon>
    </lineage>
</organism>